<name>A0ACC1RT36_9APHY</name>
<evidence type="ECO:0000313" key="1">
    <source>
        <dbReference type="EMBL" id="KAJ3525398.1"/>
    </source>
</evidence>
<reference evidence="1" key="1">
    <citation type="submission" date="2022-07" db="EMBL/GenBank/DDBJ databases">
        <title>Genome Sequence of Phlebia brevispora.</title>
        <authorList>
            <person name="Buettner E."/>
        </authorList>
    </citation>
    <scope>NUCLEOTIDE SEQUENCE</scope>
    <source>
        <strain evidence="1">MPL23</strain>
    </source>
</reference>
<protein>
    <submittedName>
        <fullName evidence="1">Uncharacterized protein</fullName>
    </submittedName>
</protein>
<organism evidence="1 2">
    <name type="scientific">Phlebia brevispora</name>
    <dbReference type="NCBI Taxonomy" id="194682"/>
    <lineage>
        <taxon>Eukaryota</taxon>
        <taxon>Fungi</taxon>
        <taxon>Dikarya</taxon>
        <taxon>Basidiomycota</taxon>
        <taxon>Agaricomycotina</taxon>
        <taxon>Agaricomycetes</taxon>
        <taxon>Polyporales</taxon>
        <taxon>Meruliaceae</taxon>
        <taxon>Phlebia</taxon>
    </lineage>
</organism>
<proteinExistence type="predicted"/>
<accession>A0ACC1RT36</accession>
<keyword evidence="2" id="KW-1185">Reference proteome</keyword>
<evidence type="ECO:0000313" key="2">
    <source>
        <dbReference type="Proteomes" id="UP001148662"/>
    </source>
</evidence>
<comment type="caution">
    <text evidence="1">The sequence shown here is derived from an EMBL/GenBank/DDBJ whole genome shotgun (WGS) entry which is preliminary data.</text>
</comment>
<dbReference type="EMBL" id="JANHOG010002249">
    <property type="protein sequence ID" value="KAJ3525398.1"/>
    <property type="molecule type" value="Genomic_DNA"/>
</dbReference>
<dbReference type="Proteomes" id="UP001148662">
    <property type="component" value="Unassembled WGS sequence"/>
</dbReference>
<sequence length="75" mass="8042">MRPSSKLRAYRDGVQADGKARLEVPTLTDPAILGPLQESDLSVSYFGSLSSSGFLSQFDFIQIISLSAGLVSHVL</sequence>
<gene>
    <name evidence="1" type="ORF">NM688_g8406</name>
</gene>